<dbReference type="SFLD" id="SFLDG01081">
    <property type="entry name" value="cleavage_of_the_Ca-Cb_bond_in"/>
    <property type="match status" value="1"/>
</dbReference>
<keyword evidence="2" id="KW-0004">4Fe-4S</keyword>
<evidence type="ECO:0000256" key="3">
    <source>
        <dbReference type="ARBA" id="ARBA00022691"/>
    </source>
</evidence>
<dbReference type="Pfam" id="PF06968">
    <property type="entry name" value="BATS"/>
    <property type="match status" value="1"/>
</dbReference>
<dbReference type="InterPro" id="IPR012726">
    <property type="entry name" value="ThiH"/>
</dbReference>
<keyword evidence="3" id="KW-0949">S-adenosyl-L-methionine</keyword>
<organism evidence="8 9">
    <name type="scientific">Candidatus Saganbacteria bacterium</name>
    <dbReference type="NCBI Taxonomy" id="2575572"/>
    <lineage>
        <taxon>Bacteria</taxon>
        <taxon>Bacillati</taxon>
        <taxon>Saganbacteria</taxon>
    </lineage>
</organism>
<dbReference type="PANTHER" id="PTHR43583:SF1">
    <property type="entry name" value="2-IMINOACETATE SYNTHASE"/>
    <property type="match status" value="1"/>
</dbReference>
<keyword evidence="4" id="KW-0479">Metal-binding</keyword>
<dbReference type="GO" id="GO:0003824">
    <property type="term" value="F:catalytic activity"/>
    <property type="evidence" value="ECO:0007669"/>
    <property type="project" value="InterPro"/>
</dbReference>
<comment type="caution">
    <text evidence="8">The sequence shown here is derived from an EMBL/GenBank/DDBJ whole genome shotgun (WGS) entry which is preliminary data.</text>
</comment>
<proteinExistence type="predicted"/>
<evidence type="ECO:0000256" key="5">
    <source>
        <dbReference type="ARBA" id="ARBA00023004"/>
    </source>
</evidence>
<dbReference type="SFLD" id="SFLDS00029">
    <property type="entry name" value="Radical_SAM"/>
    <property type="match status" value="1"/>
</dbReference>
<evidence type="ECO:0000256" key="6">
    <source>
        <dbReference type="ARBA" id="ARBA00023014"/>
    </source>
</evidence>
<dbReference type="InterPro" id="IPR010722">
    <property type="entry name" value="BATS_dom"/>
</dbReference>
<dbReference type="InterPro" id="IPR013785">
    <property type="entry name" value="Aldolase_TIM"/>
</dbReference>
<protein>
    <submittedName>
        <fullName evidence="8">Thiamine biosynthesis ThiH</fullName>
    </submittedName>
</protein>
<dbReference type="Pfam" id="PF04055">
    <property type="entry name" value="Radical_SAM"/>
    <property type="match status" value="1"/>
</dbReference>
<reference evidence="8 9" key="1">
    <citation type="submission" date="2019-12" db="EMBL/GenBank/DDBJ databases">
        <authorList>
            <person name="Wolfe R."/>
            <person name="Danczak R."/>
            <person name="Wilkins M."/>
        </authorList>
    </citation>
    <scope>NUCLEOTIDE SEQUENCE [LARGE SCALE GENOMIC DNA]</scope>
    <source>
        <strain evidence="8">X2_MaxBin.013</strain>
    </source>
</reference>
<evidence type="ECO:0000256" key="4">
    <source>
        <dbReference type="ARBA" id="ARBA00022723"/>
    </source>
</evidence>
<comment type="cofactor">
    <cofactor evidence="1">
        <name>[4Fe-4S] cluster</name>
        <dbReference type="ChEBI" id="CHEBI:49883"/>
    </cofactor>
</comment>
<dbReference type="EMBL" id="WPAF01000005">
    <property type="protein sequence ID" value="KAF0134726.1"/>
    <property type="molecule type" value="Genomic_DNA"/>
</dbReference>
<evidence type="ECO:0000256" key="1">
    <source>
        <dbReference type="ARBA" id="ARBA00001966"/>
    </source>
</evidence>
<name>A0A833L1Q8_UNCSA</name>
<dbReference type="GO" id="GO:0051539">
    <property type="term" value="F:4 iron, 4 sulfur cluster binding"/>
    <property type="evidence" value="ECO:0007669"/>
    <property type="project" value="UniProtKB-KW"/>
</dbReference>
<dbReference type="PROSITE" id="PS51918">
    <property type="entry name" value="RADICAL_SAM"/>
    <property type="match status" value="1"/>
</dbReference>
<dbReference type="InterPro" id="IPR058240">
    <property type="entry name" value="rSAM_sf"/>
</dbReference>
<accession>A0A833L1Q8</accession>
<dbReference type="Gene3D" id="3.20.20.70">
    <property type="entry name" value="Aldolase class I"/>
    <property type="match status" value="1"/>
</dbReference>
<dbReference type="InterPro" id="IPR034428">
    <property type="entry name" value="ThiH/NoCL/HydG-like"/>
</dbReference>
<gene>
    <name evidence="8" type="ORF">FD145_443</name>
</gene>
<evidence type="ECO:0000313" key="9">
    <source>
        <dbReference type="Proteomes" id="UP000488506"/>
    </source>
</evidence>
<dbReference type="AlphaFoldDB" id="A0A833L1Q8"/>
<keyword evidence="6" id="KW-0411">Iron-sulfur</keyword>
<dbReference type="PANTHER" id="PTHR43583">
    <property type="entry name" value="2-IMINOACETATE SYNTHASE"/>
    <property type="match status" value="1"/>
</dbReference>
<dbReference type="InterPro" id="IPR007197">
    <property type="entry name" value="rSAM"/>
</dbReference>
<evidence type="ECO:0000256" key="2">
    <source>
        <dbReference type="ARBA" id="ARBA00022485"/>
    </source>
</evidence>
<dbReference type="Proteomes" id="UP000488506">
    <property type="component" value="Unassembled WGS sequence"/>
</dbReference>
<dbReference type="CDD" id="cd01335">
    <property type="entry name" value="Radical_SAM"/>
    <property type="match status" value="1"/>
</dbReference>
<evidence type="ECO:0000259" key="7">
    <source>
        <dbReference type="PROSITE" id="PS51918"/>
    </source>
</evidence>
<dbReference type="SFLD" id="SFLDG01060">
    <property type="entry name" value="BATS_domain_containing"/>
    <property type="match status" value="1"/>
</dbReference>
<dbReference type="GO" id="GO:0009228">
    <property type="term" value="P:thiamine biosynthetic process"/>
    <property type="evidence" value="ECO:0007669"/>
    <property type="project" value="InterPro"/>
</dbReference>
<dbReference type="SMART" id="SM00876">
    <property type="entry name" value="BATS"/>
    <property type="match status" value="1"/>
</dbReference>
<sequence>MTNDLATRAKKLTRQYFGRAISLYAPLYISNYCDNHCLYCGFSRRHDISRKKLSAQEIEKECQTLAKTGLQNILILTGESRLQSPVSYIKEAVLVAGKYFPNISLEIYPLETKEYCELFLAGADGVTIYQETYDREVYKQLHPAGKKRDYDYRYQAPEKIAQAGMRHLSLGILLGLADWREDLKALFEHLRYLEKKYPGVEYSLSFPRLQKVAGDTNDYQPISDQVMLSIIATTRLMFPRVGINLSTRESAQFRDQILEFGVTKLSAGSSTRVGGYNDNEGTGQFTINDERSLVEVKEMLTKKGYDPVITDWRQIGNE</sequence>
<dbReference type="GO" id="GO:0005506">
    <property type="term" value="F:iron ion binding"/>
    <property type="evidence" value="ECO:0007669"/>
    <property type="project" value="InterPro"/>
</dbReference>
<feature type="domain" description="Radical SAM core" evidence="7">
    <location>
        <begin position="19"/>
        <end position="248"/>
    </location>
</feature>
<dbReference type="SFLD" id="SFLDF00301">
    <property type="entry name" value="2-iminoacetate_synthase_(ThiH)"/>
    <property type="match status" value="1"/>
</dbReference>
<dbReference type="NCBIfam" id="TIGR02351">
    <property type="entry name" value="thiH"/>
    <property type="match status" value="1"/>
</dbReference>
<dbReference type="SUPFAM" id="SSF102114">
    <property type="entry name" value="Radical SAM enzymes"/>
    <property type="match status" value="1"/>
</dbReference>
<keyword evidence="5" id="KW-0408">Iron</keyword>
<evidence type="ECO:0000313" key="8">
    <source>
        <dbReference type="EMBL" id="KAF0134726.1"/>
    </source>
</evidence>